<dbReference type="Proteomes" id="UP001197214">
    <property type="component" value="Unassembled WGS sequence"/>
</dbReference>
<protein>
    <submittedName>
        <fullName evidence="3">GIY-YIG nuclease family protein</fullName>
    </submittedName>
</protein>
<dbReference type="InterPro" id="IPR000305">
    <property type="entry name" value="GIY-YIG_endonuc"/>
</dbReference>
<feature type="domain" description="GIY-YIG" evidence="2">
    <location>
        <begin position="1"/>
        <end position="76"/>
    </location>
</feature>
<sequence>MTFWAYMLHCRGGAFYVGHTDNLERRISEYESGSIAGFTADRLPVSLVWSEVFQTRDDALATERRIKGWGRAKKLALIRGDWNAIKCLAKKKGGPSTSSGQSG</sequence>
<name>A0ABS6XIV2_9SPHN</name>
<dbReference type="PANTHER" id="PTHR34477">
    <property type="entry name" value="UPF0213 PROTEIN YHBQ"/>
    <property type="match status" value="1"/>
</dbReference>
<keyword evidence="4" id="KW-1185">Reference proteome</keyword>
<comment type="similarity">
    <text evidence="1">Belongs to the UPF0213 family.</text>
</comment>
<accession>A0ABS6XIV2</accession>
<dbReference type="RefSeq" id="WP_219237247.1">
    <property type="nucleotide sequence ID" value="NZ_JAHWZX010000003.1"/>
</dbReference>
<dbReference type="Pfam" id="PF01541">
    <property type="entry name" value="GIY-YIG"/>
    <property type="match status" value="1"/>
</dbReference>
<evidence type="ECO:0000256" key="1">
    <source>
        <dbReference type="ARBA" id="ARBA00007435"/>
    </source>
</evidence>
<dbReference type="PROSITE" id="PS50164">
    <property type="entry name" value="GIY_YIG"/>
    <property type="match status" value="1"/>
</dbReference>
<organism evidence="3 4">
    <name type="scientific">Stakelama flava</name>
    <dbReference type="NCBI Taxonomy" id="2860338"/>
    <lineage>
        <taxon>Bacteria</taxon>
        <taxon>Pseudomonadati</taxon>
        <taxon>Pseudomonadota</taxon>
        <taxon>Alphaproteobacteria</taxon>
        <taxon>Sphingomonadales</taxon>
        <taxon>Sphingomonadaceae</taxon>
        <taxon>Stakelama</taxon>
    </lineage>
</organism>
<evidence type="ECO:0000313" key="3">
    <source>
        <dbReference type="EMBL" id="MBW4330138.1"/>
    </source>
</evidence>
<evidence type="ECO:0000313" key="4">
    <source>
        <dbReference type="Proteomes" id="UP001197214"/>
    </source>
</evidence>
<dbReference type="InterPro" id="IPR050190">
    <property type="entry name" value="UPF0213_domain"/>
</dbReference>
<evidence type="ECO:0000259" key="2">
    <source>
        <dbReference type="PROSITE" id="PS50164"/>
    </source>
</evidence>
<proteinExistence type="inferred from homology"/>
<dbReference type="EMBL" id="JAHWZX010000003">
    <property type="protein sequence ID" value="MBW4330138.1"/>
    <property type="molecule type" value="Genomic_DNA"/>
</dbReference>
<reference evidence="3 4" key="1">
    <citation type="submission" date="2021-07" db="EMBL/GenBank/DDBJ databases">
        <title>Stakelama flava sp. nov., a novel endophytic bacterium isolated from branch of Kandelia candel.</title>
        <authorList>
            <person name="Tuo L."/>
        </authorList>
    </citation>
    <scope>NUCLEOTIDE SEQUENCE [LARGE SCALE GENOMIC DNA]</scope>
    <source>
        <strain evidence="3 4">CBK3Z-3</strain>
    </source>
</reference>
<dbReference type="PANTHER" id="PTHR34477:SF1">
    <property type="entry name" value="UPF0213 PROTEIN YHBQ"/>
    <property type="match status" value="1"/>
</dbReference>
<gene>
    <name evidence="3" type="ORF">KY084_04520</name>
</gene>
<comment type="caution">
    <text evidence="3">The sequence shown here is derived from an EMBL/GenBank/DDBJ whole genome shotgun (WGS) entry which is preliminary data.</text>
</comment>